<feature type="region of interest" description="Disordered" evidence="1">
    <location>
        <begin position="23"/>
        <end position="63"/>
    </location>
</feature>
<dbReference type="Gene3D" id="2.130.10.10">
    <property type="entry name" value="YVTN repeat-like/Quinoprotein amine dehydrogenase"/>
    <property type="match status" value="1"/>
</dbReference>
<dbReference type="InterPro" id="IPR008160">
    <property type="entry name" value="Collagen"/>
</dbReference>
<feature type="signal peptide" evidence="2">
    <location>
        <begin position="1"/>
        <end position="20"/>
    </location>
</feature>
<accession>A0A5S3WIX5</accession>
<feature type="domain" description="Choice-of-anchor I" evidence="3">
    <location>
        <begin position="87"/>
        <end position="606"/>
    </location>
</feature>
<dbReference type="PROSITE" id="PS51257">
    <property type="entry name" value="PROKAR_LIPOPROTEIN"/>
    <property type="match status" value="1"/>
</dbReference>
<sequence>MKKTLISLTLLGLLSGCSLDGDDGQAGKQGEQGIQGEAGQSGETGEKGPQGETGTQGQQGEAGVTMTGTLSAQLVGRAVLNVESPEGAAEIVAYHAPSQRIFALDSSGDSPQIAVIPTTQIDAAKLIKNNEGVVTNTNLDVAQTIAVSDVVAADANSLAIHGNMLAVAMARATGQTGFVLVYNIAAEQPKLLKTVEVGYLPDMVTFNQDGSKILVANEGEPAGDYSVDPQGSIAIIDINDGQVADQATLVGFEAFNDKQAQLQTQGVVFANPTGRTIKGQAINTSVAMDLEPEYVTVSKDNRYAYVSLQENNALAIVDLSDNSLTIKGLGYKDWGNWSMDASDKDGGINLRKYPGLYGMYQPDSIAAYEWLGANFIVTANEGDGREYFFPAASEAECTANGGLDFDEDDGCLAYTDEIRAKDLTLAGNFTGVNNDNDDLGRLKVTTVMGDEDNDGQYERLYTYGARSFSIWDHRGTRVFDSGDEIVRITTALHGEQFNNDEDTNEGDTRSDAKGAEPEALALGQIGERTYAFVGLERMGSILIYDITNPFNVTFTTYLINRGLEEGADITGDLAPEGMTFVSAEHSPTNTPLLIVGNEISGSIAIWSLTQK</sequence>
<dbReference type="Pfam" id="PF22494">
    <property type="entry name" value="choice_anch_I"/>
    <property type="match status" value="1"/>
</dbReference>
<comment type="caution">
    <text evidence="4">The sequence shown here is derived from an EMBL/GenBank/DDBJ whole genome shotgun (WGS) entry which is preliminary data.</text>
</comment>
<dbReference type="InterPro" id="IPR055188">
    <property type="entry name" value="Choice_anch_I"/>
</dbReference>
<evidence type="ECO:0000256" key="1">
    <source>
        <dbReference type="SAM" id="MobiDB-lite"/>
    </source>
</evidence>
<protein>
    <submittedName>
        <fullName evidence="4">Alkaline phosphatase</fullName>
    </submittedName>
</protein>
<proteinExistence type="predicted"/>
<dbReference type="RefSeq" id="WP_138549649.1">
    <property type="nucleotide sequence ID" value="NZ_PNCH01000003.1"/>
</dbReference>
<evidence type="ECO:0000313" key="4">
    <source>
        <dbReference type="EMBL" id="TMP27250.1"/>
    </source>
</evidence>
<feature type="compositionally biased region" description="Low complexity" evidence="1">
    <location>
        <begin position="50"/>
        <end position="63"/>
    </location>
</feature>
<feature type="compositionally biased region" description="Low complexity" evidence="1">
    <location>
        <begin position="26"/>
        <end position="43"/>
    </location>
</feature>
<dbReference type="Pfam" id="PF01391">
    <property type="entry name" value="Collagen"/>
    <property type="match status" value="1"/>
</dbReference>
<keyword evidence="2" id="KW-0732">Signal</keyword>
<dbReference type="InterPro" id="IPR052956">
    <property type="entry name" value="Mesenchyme-surface_protein"/>
</dbReference>
<reference evidence="4 5" key="1">
    <citation type="submission" date="2018-01" db="EMBL/GenBank/DDBJ databases">
        <authorList>
            <person name="Paulsen S."/>
            <person name="Gram L.K."/>
        </authorList>
    </citation>
    <scope>NUCLEOTIDE SEQUENCE [LARGE SCALE GENOMIC DNA]</scope>
    <source>
        <strain evidence="4 5">S2676</strain>
    </source>
</reference>
<dbReference type="InterPro" id="IPR015943">
    <property type="entry name" value="WD40/YVTN_repeat-like_dom_sf"/>
</dbReference>
<feature type="chain" id="PRO_5024366072" evidence="2">
    <location>
        <begin position="21"/>
        <end position="611"/>
    </location>
</feature>
<name>A0A5S3WIX5_9GAMM</name>
<organism evidence="4 5">
    <name type="scientific">Pseudoalteromonas rubra</name>
    <dbReference type="NCBI Taxonomy" id="43658"/>
    <lineage>
        <taxon>Bacteria</taxon>
        <taxon>Pseudomonadati</taxon>
        <taxon>Pseudomonadota</taxon>
        <taxon>Gammaproteobacteria</taxon>
        <taxon>Alteromonadales</taxon>
        <taxon>Pseudoalteromonadaceae</taxon>
        <taxon>Pseudoalteromonas</taxon>
    </lineage>
</organism>
<dbReference type="SUPFAM" id="SSF75011">
    <property type="entry name" value="3-carboxy-cis,cis-mucoante lactonizing enzyme"/>
    <property type="match status" value="1"/>
</dbReference>
<dbReference type="EMBL" id="PNCI01000035">
    <property type="protein sequence ID" value="TMP27250.1"/>
    <property type="molecule type" value="Genomic_DNA"/>
</dbReference>
<dbReference type="PANTHER" id="PTHR46928">
    <property type="entry name" value="MESENCHYME-SPECIFIC CELL SURFACE GLYCOPROTEIN"/>
    <property type="match status" value="1"/>
</dbReference>
<dbReference type="AlphaFoldDB" id="A0A5S3WIX5"/>
<evidence type="ECO:0000256" key="2">
    <source>
        <dbReference type="SAM" id="SignalP"/>
    </source>
</evidence>
<feature type="region of interest" description="Disordered" evidence="1">
    <location>
        <begin position="494"/>
        <end position="514"/>
    </location>
</feature>
<gene>
    <name evidence="4" type="ORF">CWB99_14715</name>
</gene>
<dbReference type="Proteomes" id="UP000310249">
    <property type="component" value="Unassembled WGS sequence"/>
</dbReference>
<evidence type="ECO:0000259" key="3">
    <source>
        <dbReference type="Pfam" id="PF22494"/>
    </source>
</evidence>
<dbReference type="OrthoDB" id="9803927at2"/>
<reference evidence="5" key="2">
    <citation type="submission" date="2019-06" db="EMBL/GenBank/DDBJ databases">
        <title>Co-occurence of chitin degradation, pigmentation and bioactivity in marine Pseudoalteromonas.</title>
        <authorList>
            <person name="Sonnenschein E.C."/>
            <person name="Bech P.K."/>
        </authorList>
    </citation>
    <scope>NUCLEOTIDE SEQUENCE [LARGE SCALE GENOMIC DNA]</scope>
    <source>
        <strain evidence="5">S2676</strain>
    </source>
</reference>
<dbReference type="PANTHER" id="PTHR46928:SF1">
    <property type="entry name" value="MESENCHYME-SPECIFIC CELL SURFACE GLYCOPROTEIN"/>
    <property type="match status" value="1"/>
</dbReference>
<dbReference type="NCBIfam" id="NF038117">
    <property type="entry name" value="choice_anch_I"/>
    <property type="match status" value="1"/>
</dbReference>
<evidence type="ECO:0000313" key="5">
    <source>
        <dbReference type="Proteomes" id="UP000310249"/>
    </source>
</evidence>